<dbReference type="InterPro" id="IPR048407">
    <property type="entry name" value="Dumpy_DPY"/>
</dbReference>
<dbReference type="SUPFAM" id="SSF57184">
    <property type="entry name" value="Growth factor receptor domain"/>
    <property type="match status" value="1"/>
</dbReference>
<protein>
    <recommendedName>
        <fullName evidence="2">EGF-like domain-containing protein</fullName>
    </recommendedName>
</protein>
<comment type="caution">
    <text evidence="1">Lacks conserved residue(s) required for the propagation of feature annotation.</text>
</comment>
<sequence length="173" mass="18257">QCREINNQAVCSCLPTYVGSPPGCRPECVTSSECAYDKACINQKCSDPCPGTCGISTICNTVNHSPICVCQPGYTGDPFTRCYVLPPPPPPSVRPSVIDHCVPSPCGPYSECRDLGGSPSCSCRIGYIGTPPNCRPECISSHECASNLACIREKCKDPCPGSCGTNAECNVQN</sequence>
<evidence type="ECO:0000259" key="2">
    <source>
        <dbReference type="PROSITE" id="PS50026"/>
    </source>
</evidence>
<feature type="non-terminal residue" evidence="3">
    <location>
        <position position="1"/>
    </location>
</feature>
<dbReference type="PROSITE" id="PS50026">
    <property type="entry name" value="EGF_3"/>
    <property type="match status" value="1"/>
</dbReference>
<evidence type="ECO:0000313" key="4">
    <source>
        <dbReference type="Proteomes" id="UP000051574"/>
    </source>
</evidence>
<dbReference type="InterPro" id="IPR000742">
    <property type="entry name" value="EGF"/>
</dbReference>
<reference evidence="3 4" key="1">
    <citation type="submission" date="2015-09" db="EMBL/GenBank/DDBJ databases">
        <title>Draft genome of the scarab beetle Oryctes borbonicus.</title>
        <authorList>
            <person name="Meyer J.M."/>
            <person name="Markov G.V."/>
            <person name="Baskaran P."/>
            <person name="Herrmann M."/>
            <person name="Sommer R.J."/>
            <person name="Roedelsperger C."/>
        </authorList>
    </citation>
    <scope>NUCLEOTIDE SEQUENCE [LARGE SCALE GENOMIC DNA]</scope>
    <source>
        <strain evidence="3">OB123</strain>
        <tissue evidence="3">Whole animal</tissue>
    </source>
</reference>
<dbReference type="Pfam" id="PF21164">
    <property type="entry name" value="Dumpy_DPY"/>
    <property type="match status" value="2"/>
</dbReference>
<dbReference type="Gene3D" id="2.10.25.10">
    <property type="entry name" value="Laminin"/>
    <property type="match status" value="1"/>
</dbReference>
<evidence type="ECO:0000256" key="1">
    <source>
        <dbReference type="PROSITE-ProRule" id="PRU00076"/>
    </source>
</evidence>
<accession>A0A0T6AY97</accession>
<dbReference type="PANTHER" id="PTHR22963:SF39">
    <property type="entry name" value="DUMPY"/>
    <property type="match status" value="1"/>
</dbReference>
<dbReference type="PROSITE" id="PS01186">
    <property type="entry name" value="EGF_2"/>
    <property type="match status" value="2"/>
</dbReference>
<organism evidence="3 4">
    <name type="scientific">Oryctes borbonicus</name>
    <dbReference type="NCBI Taxonomy" id="1629725"/>
    <lineage>
        <taxon>Eukaryota</taxon>
        <taxon>Metazoa</taxon>
        <taxon>Ecdysozoa</taxon>
        <taxon>Arthropoda</taxon>
        <taxon>Hexapoda</taxon>
        <taxon>Insecta</taxon>
        <taxon>Pterygota</taxon>
        <taxon>Neoptera</taxon>
        <taxon>Endopterygota</taxon>
        <taxon>Coleoptera</taxon>
        <taxon>Polyphaga</taxon>
        <taxon>Scarabaeiformia</taxon>
        <taxon>Scarabaeidae</taxon>
        <taxon>Dynastinae</taxon>
        <taxon>Oryctes</taxon>
    </lineage>
</organism>
<dbReference type="PANTHER" id="PTHR22963">
    <property type="entry name" value="ENDOGLIN-RELATED"/>
    <property type="match status" value="1"/>
</dbReference>
<feature type="domain" description="EGF-like" evidence="2">
    <location>
        <begin position="97"/>
        <end position="135"/>
    </location>
</feature>
<dbReference type="SUPFAM" id="SSF90148">
    <property type="entry name" value="DPY module"/>
    <property type="match status" value="2"/>
</dbReference>
<proteinExistence type="predicted"/>
<gene>
    <name evidence="3" type="ORF">AMK59_6539</name>
</gene>
<evidence type="ECO:0000313" key="3">
    <source>
        <dbReference type="EMBL" id="KRT79972.1"/>
    </source>
</evidence>
<dbReference type="Proteomes" id="UP000051574">
    <property type="component" value="Unassembled WGS sequence"/>
</dbReference>
<dbReference type="InterPro" id="IPR009030">
    <property type="entry name" value="Growth_fac_rcpt_cys_sf"/>
</dbReference>
<feature type="non-terminal residue" evidence="3">
    <location>
        <position position="173"/>
    </location>
</feature>
<keyword evidence="4" id="KW-1185">Reference proteome</keyword>
<name>A0A0T6AY97_9SCAR</name>
<dbReference type="EMBL" id="LJIG01022552">
    <property type="protein sequence ID" value="KRT79972.1"/>
    <property type="molecule type" value="Genomic_DNA"/>
</dbReference>
<dbReference type="SMART" id="SM00181">
    <property type="entry name" value="EGF"/>
    <property type="match status" value="2"/>
</dbReference>
<keyword evidence="1" id="KW-0245">EGF-like domain</keyword>
<dbReference type="OrthoDB" id="4405280at2759"/>
<dbReference type="AlphaFoldDB" id="A0A0T6AY97"/>
<comment type="caution">
    <text evidence="3">The sequence shown here is derived from an EMBL/GenBank/DDBJ whole genome shotgun (WGS) entry which is preliminary data.</text>
</comment>